<gene>
    <name evidence="7" type="ORF">SAMEA4475696_02251</name>
</gene>
<dbReference type="KEGG" id="dco:SAMEA4475696_2251"/>
<evidence type="ECO:0000256" key="6">
    <source>
        <dbReference type="SAM" id="Phobius"/>
    </source>
</evidence>
<reference evidence="7 8" key="1">
    <citation type="submission" date="2017-06" db="EMBL/GenBank/DDBJ databases">
        <authorList>
            <consortium name="Pathogen Informatics"/>
        </authorList>
    </citation>
    <scope>NUCLEOTIDE SEQUENCE [LARGE SCALE GENOMIC DNA]</scope>
    <source>
        <strain evidence="7 8">NCTC13039</strain>
    </source>
</reference>
<protein>
    <submittedName>
        <fullName evidence="7">Colanic acid exporter</fullName>
    </submittedName>
</protein>
<feature type="transmembrane region" description="Helical" evidence="6">
    <location>
        <begin position="28"/>
        <end position="50"/>
    </location>
</feature>
<dbReference type="Pfam" id="PF13440">
    <property type="entry name" value="Polysacc_synt_3"/>
    <property type="match status" value="1"/>
</dbReference>
<evidence type="ECO:0000256" key="1">
    <source>
        <dbReference type="ARBA" id="ARBA00004651"/>
    </source>
</evidence>
<feature type="transmembrane region" description="Helical" evidence="6">
    <location>
        <begin position="160"/>
        <end position="183"/>
    </location>
</feature>
<feature type="transmembrane region" description="Helical" evidence="6">
    <location>
        <begin position="428"/>
        <end position="448"/>
    </location>
</feature>
<feature type="transmembrane region" description="Helical" evidence="6">
    <location>
        <begin position="340"/>
        <end position="363"/>
    </location>
</feature>
<feature type="transmembrane region" description="Helical" evidence="6">
    <location>
        <begin position="454"/>
        <end position="472"/>
    </location>
</feature>
<dbReference type="STRING" id="1121387.GCA_000429885_00618"/>
<evidence type="ECO:0000313" key="8">
    <source>
        <dbReference type="Proteomes" id="UP000242637"/>
    </source>
</evidence>
<dbReference type="OrthoDB" id="3826649at2"/>
<keyword evidence="2" id="KW-1003">Cell membrane</keyword>
<feature type="transmembrane region" description="Helical" evidence="6">
    <location>
        <begin position="309"/>
        <end position="328"/>
    </location>
</feature>
<organism evidence="7 8">
    <name type="scientific">Dermatophilus congolensis</name>
    <dbReference type="NCBI Taxonomy" id="1863"/>
    <lineage>
        <taxon>Bacteria</taxon>
        <taxon>Bacillati</taxon>
        <taxon>Actinomycetota</taxon>
        <taxon>Actinomycetes</taxon>
        <taxon>Micrococcales</taxon>
        <taxon>Dermatophilaceae</taxon>
        <taxon>Dermatophilus</taxon>
    </lineage>
</organism>
<dbReference type="GeneID" id="63460415"/>
<feature type="transmembrane region" description="Helical" evidence="6">
    <location>
        <begin position="263"/>
        <end position="283"/>
    </location>
</feature>
<feature type="transmembrane region" description="Helical" evidence="6">
    <location>
        <begin position="228"/>
        <end position="251"/>
    </location>
</feature>
<dbReference type="InterPro" id="IPR050833">
    <property type="entry name" value="Poly_Biosynth_Transport"/>
</dbReference>
<sequence length="487" mass="51665">MNPHPLRSPINLHQPTDHHLTRRGITSFIGLASQGAIRLAITIIIGRYAGATALGLVATGQATAQLLILLWPTTAGQAASRFLAQARGRKNHNEIDTIATHLNHRVITTALLLALISIPITLTRANDPLSATCVALFLLGIAGQQYTRGIHYGVGAVTRVVTLDCALSLTGLLGVVVAISLGITDLRLLIPPALGFLLLTAACWPWHTPHPPLPTPQTHALTREIDRFVTLGALGSLASAGLVQLSILIASTHGHAAAGAYSAAWNLAMPLTLLSGALSLVLYPNMAEAFGRKDNTAVTTQLDRGVRGLTFLVLPLVVVASLLAPEIIQTFYGTAFTRSAPLMAILLLAVLITMIAVPCVNAITAGSRNGILYTTIASLAGLATAVTVWTLSPRSWGIEAVAIGYLVGVSTTSSATIARAWKKYEMRWTAEAALIISAVIITFLAATLTNLGSLARIGIAALIVLVWCITHPDQTRTWMKRLQRHHR</sequence>
<dbReference type="PANTHER" id="PTHR30250">
    <property type="entry name" value="PST FAMILY PREDICTED COLANIC ACID TRANSPORTER"/>
    <property type="match status" value="1"/>
</dbReference>
<keyword evidence="4 6" id="KW-1133">Transmembrane helix</keyword>
<dbReference type="AlphaFoldDB" id="A0A239VUI2"/>
<dbReference type="EMBL" id="LT906453">
    <property type="protein sequence ID" value="SNV25456.1"/>
    <property type="molecule type" value="Genomic_DNA"/>
</dbReference>
<comment type="subcellular location">
    <subcellularLocation>
        <location evidence="1">Cell membrane</location>
        <topology evidence="1">Multi-pass membrane protein</topology>
    </subcellularLocation>
</comment>
<evidence type="ECO:0000256" key="5">
    <source>
        <dbReference type="ARBA" id="ARBA00023136"/>
    </source>
</evidence>
<keyword evidence="8" id="KW-1185">Reference proteome</keyword>
<dbReference type="RefSeq" id="WP_028326692.1">
    <property type="nucleotide sequence ID" value="NZ_LT906453.1"/>
</dbReference>
<feature type="transmembrane region" description="Helical" evidence="6">
    <location>
        <begin position="370"/>
        <end position="391"/>
    </location>
</feature>
<dbReference type="GO" id="GO:0005886">
    <property type="term" value="C:plasma membrane"/>
    <property type="evidence" value="ECO:0007669"/>
    <property type="project" value="UniProtKB-SubCell"/>
</dbReference>
<name>A0A239VUI2_9MICO</name>
<keyword evidence="5 6" id="KW-0472">Membrane</keyword>
<proteinExistence type="predicted"/>
<feature type="transmembrane region" description="Helical" evidence="6">
    <location>
        <begin position="403"/>
        <end position="421"/>
    </location>
</feature>
<feature type="transmembrane region" description="Helical" evidence="6">
    <location>
        <begin position="189"/>
        <end position="207"/>
    </location>
</feature>
<evidence type="ECO:0000256" key="2">
    <source>
        <dbReference type="ARBA" id="ARBA00022475"/>
    </source>
</evidence>
<evidence type="ECO:0000313" key="7">
    <source>
        <dbReference type="EMBL" id="SNV25456.1"/>
    </source>
</evidence>
<evidence type="ECO:0000256" key="4">
    <source>
        <dbReference type="ARBA" id="ARBA00022989"/>
    </source>
</evidence>
<evidence type="ECO:0000256" key="3">
    <source>
        <dbReference type="ARBA" id="ARBA00022692"/>
    </source>
</evidence>
<dbReference type="Proteomes" id="UP000242637">
    <property type="component" value="Chromosome 1"/>
</dbReference>
<dbReference type="PANTHER" id="PTHR30250:SF11">
    <property type="entry name" value="O-ANTIGEN TRANSPORTER-RELATED"/>
    <property type="match status" value="1"/>
</dbReference>
<keyword evidence="3 6" id="KW-0812">Transmembrane</keyword>
<accession>A0A239VUI2</accession>